<dbReference type="HAMAP" id="MF_01106">
    <property type="entry name" value="ArgJ"/>
    <property type="match status" value="1"/>
</dbReference>
<dbReference type="Gene3D" id="3.60.70.12">
    <property type="entry name" value="L-amino peptidase D-ALA esterase/amidase"/>
    <property type="match status" value="1"/>
</dbReference>
<name>A0A1J5SMH6_9ZZZZ</name>
<dbReference type="InterPro" id="IPR002813">
    <property type="entry name" value="Arg_biosynth_ArgJ"/>
</dbReference>
<keyword evidence="3" id="KW-0068">Autocatalytic cleavage</keyword>
<protein>
    <submittedName>
        <fullName evidence="5">Arginine biosynthesis bifunctional protein ArgJ</fullName>
    </submittedName>
</protein>
<evidence type="ECO:0000256" key="1">
    <source>
        <dbReference type="ARBA" id="ARBA00006774"/>
    </source>
</evidence>
<comment type="caution">
    <text evidence="5">The sequence shown here is derived from an EMBL/GenBank/DDBJ whole genome shotgun (WGS) entry which is preliminary data.</text>
</comment>
<dbReference type="GO" id="GO:0006526">
    <property type="term" value="P:L-arginine biosynthetic process"/>
    <property type="evidence" value="ECO:0007669"/>
    <property type="project" value="InterPro"/>
</dbReference>
<evidence type="ECO:0000256" key="2">
    <source>
        <dbReference type="ARBA" id="ARBA00022679"/>
    </source>
</evidence>
<dbReference type="EMBL" id="MLJW01000052">
    <property type="protein sequence ID" value="OIR05224.1"/>
    <property type="molecule type" value="Genomic_DNA"/>
</dbReference>
<dbReference type="CDD" id="cd02152">
    <property type="entry name" value="OAT"/>
    <property type="match status" value="1"/>
</dbReference>
<dbReference type="Pfam" id="PF01960">
    <property type="entry name" value="ArgJ"/>
    <property type="match status" value="1"/>
</dbReference>
<dbReference type="Gene3D" id="3.10.20.340">
    <property type="entry name" value="ArgJ beta chain, C-terminal domain"/>
    <property type="match status" value="1"/>
</dbReference>
<organism evidence="5">
    <name type="scientific">mine drainage metagenome</name>
    <dbReference type="NCBI Taxonomy" id="410659"/>
    <lineage>
        <taxon>unclassified sequences</taxon>
        <taxon>metagenomes</taxon>
        <taxon>ecological metagenomes</taxon>
    </lineage>
</organism>
<accession>A0A1J5SMH6</accession>
<dbReference type="InterPro" id="IPR016117">
    <property type="entry name" value="ArgJ-like_dom_sf"/>
</dbReference>
<comment type="similarity">
    <text evidence="1">Belongs to the ArgJ family.</text>
</comment>
<proteinExistence type="inferred from homology"/>
<dbReference type="GO" id="GO:0006592">
    <property type="term" value="P:ornithine biosynthetic process"/>
    <property type="evidence" value="ECO:0007669"/>
    <property type="project" value="TreeGrafter"/>
</dbReference>
<dbReference type="InterPro" id="IPR042195">
    <property type="entry name" value="ArgJ_beta_C"/>
</dbReference>
<sequence>MLTVPSTSLTFSSAESHRDWLKQQAALPAGFRVGTARFDFVPREAPKPAKMTLTLIALDQPSPRFAAVFTKNAFPGAPVIVGRRRLSGPALGAILVNNKISNVCAPGGIETAERICAQTARLLGMKDDEVLPSSTGVIGWGLPEEAMLKALPSAVGALAGGSVMPAAEGIVTTDLYPKVRCATVGGGRIVGIAKGAGMIEPNMATMLVYLLTDLDVSREDLRRLLPKVVETSFNSISIDSDTSTSDTVVAVSSGRVPCTDLGAFERALGQVCRDLAEDVVRNGEGVRHVVRVRVGSAPSFEIARTLGKAIVNAPLFKCAIAGNDPNVGRLVQAIGKHVGAHNLAVDLSRLRASIGGVEIFARGAFQLDPDKELRLVAHLKAAELYVSAPPQNGVFAPPIHFPPHERCVEIEVDLGTGSAEAAVFGADLTHEYVSENADYRS</sequence>
<evidence type="ECO:0000256" key="4">
    <source>
        <dbReference type="ARBA" id="ARBA00023315"/>
    </source>
</evidence>
<dbReference type="PANTHER" id="PTHR23100:SF0">
    <property type="entry name" value="ARGININE BIOSYNTHESIS BIFUNCTIONAL PROTEIN ARGJ, MITOCHONDRIAL"/>
    <property type="match status" value="1"/>
</dbReference>
<dbReference type="PANTHER" id="PTHR23100">
    <property type="entry name" value="ARGININE BIOSYNTHESIS BIFUNCTIONAL PROTEIN ARGJ"/>
    <property type="match status" value="1"/>
</dbReference>
<evidence type="ECO:0000256" key="3">
    <source>
        <dbReference type="ARBA" id="ARBA00022813"/>
    </source>
</evidence>
<dbReference type="GO" id="GO:0004358">
    <property type="term" value="F:L-glutamate N-acetyltransferase activity, acting on acetyl-L-ornithine as donor"/>
    <property type="evidence" value="ECO:0007669"/>
    <property type="project" value="InterPro"/>
</dbReference>
<keyword evidence="2" id="KW-0808">Transferase</keyword>
<keyword evidence="4" id="KW-0012">Acyltransferase</keyword>
<dbReference type="GO" id="GO:0004042">
    <property type="term" value="F:L-glutamate N-acetyltransferase activity"/>
    <property type="evidence" value="ECO:0007669"/>
    <property type="project" value="TreeGrafter"/>
</dbReference>
<reference evidence="5" key="1">
    <citation type="submission" date="2016-10" db="EMBL/GenBank/DDBJ databases">
        <title>Sequence of Gallionella enrichment culture.</title>
        <authorList>
            <person name="Poehlein A."/>
            <person name="Muehling M."/>
            <person name="Daniel R."/>
        </authorList>
    </citation>
    <scope>NUCLEOTIDE SEQUENCE</scope>
</reference>
<gene>
    <name evidence="5" type="primary">argJ_4</name>
    <name evidence="5" type="ORF">GALL_127820</name>
</gene>
<evidence type="ECO:0000313" key="5">
    <source>
        <dbReference type="EMBL" id="OIR05224.1"/>
    </source>
</evidence>
<dbReference type="SUPFAM" id="SSF56266">
    <property type="entry name" value="DmpA/ArgJ-like"/>
    <property type="match status" value="1"/>
</dbReference>
<dbReference type="AlphaFoldDB" id="A0A1J5SMH6"/>